<dbReference type="Pfam" id="PF03269">
    <property type="entry name" value="DUF268"/>
    <property type="match status" value="1"/>
</dbReference>
<keyword evidence="2" id="KW-1185">Reference proteome</keyword>
<dbReference type="OrthoDB" id="428346at2759"/>
<protein>
    <submittedName>
        <fullName evidence="1">Uncharacterized protein</fullName>
    </submittedName>
</protein>
<evidence type="ECO:0000313" key="1">
    <source>
        <dbReference type="EMBL" id="RCN40917.1"/>
    </source>
</evidence>
<name>A0A368GDQ3_ANCCA</name>
<organism evidence="1 2">
    <name type="scientific">Ancylostoma caninum</name>
    <name type="common">Dog hookworm</name>
    <dbReference type="NCBI Taxonomy" id="29170"/>
    <lineage>
        <taxon>Eukaryota</taxon>
        <taxon>Metazoa</taxon>
        <taxon>Ecdysozoa</taxon>
        <taxon>Nematoda</taxon>
        <taxon>Chromadorea</taxon>
        <taxon>Rhabditida</taxon>
        <taxon>Rhabditina</taxon>
        <taxon>Rhabditomorpha</taxon>
        <taxon>Strongyloidea</taxon>
        <taxon>Ancylostomatidae</taxon>
        <taxon>Ancylostomatinae</taxon>
        <taxon>Ancylostoma</taxon>
    </lineage>
</organism>
<reference evidence="1 2" key="1">
    <citation type="submission" date="2014-10" db="EMBL/GenBank/DDBJ databases">
        <title>Draft genome of the hookworm Ancylostoma caninum.</title>
        <authorList>
            <person name="Mitreva M."/>
        </authorList>
    </citation>
    <scope>NUCLEOTIDE SEQUENCE [LARGE SCALE GENOMIC DNA]</scope>
    <source>
        <strain evidence="1 2">Baltimore</strain>
    </source>
</reference>
<dbReference type="AlphaFoldDB" id="A0A368GDQ3"/>
<dbReference type="Proteomes" id="UP000252519">
    <property type="component" value="Unassembled WGS sequence"/>
</dbReference>
<proteinExistence type="predicted"/>
<accession>A0A368GDQ3</accession>
<evidence type="ECO:0000313" key="2">
    <source>
        <dbReference type="Proteomes" id="UP000252519"/>
    </source>
</evidence>
<gene>
    <name evidence="1" type="ORF">ANCCAN_13142</name>
</gene>
<dbReference type="EMBL" id="JOJR01000259">
    <property type="protein sequence ID" value="RCN40917.1"/>
    <property type="molecule type" value="Genomic_DNA"/>
</dbReference>
<sequence length="87" mass="9825">MGSNAQNPLRRLLDATQWQSLQPIMPAASLGSPGAITTVEYQKITIYGTDKIKYIHPVELAQRWREYVEKFDFAISFSSIEHSGLGR</sequence>
<comment type="caution">
    <text evidence="1">The sequence shown here is derived from an EMBL/GenBank/DDBJ whole genome shotgun (WGS) entry which is preliminary data.</text>
</comment>
<dbReference type="InterPro" id="IPR004951">
    <property type="entry name" value="DUF268_CAE_spp"/>
</dbReference>